<dbReference type="Gene3D" id="2.80.10.50">
    <property type="match status" value="1"/>
</dbReference>
<keyword evidence="1" id="KW-0732">Signal</keyword>
<sequence>MIRKASAVLLALLTVLGCGVLATGTANAAGDRLYNLGSCATPEGNSTSNGAVITTWSCTGSNLQNWHWLNQHIVHDVSGKCLTPRGNASGTNGAVLTLWTCDWSDTSPQMFIGRSDRTWTQYGHKCLTNKGGSLANGTWLTLWTCAADFNVGQSWGLVQ</sequence>
<reference evidence="3 4" key="1">
    <citation type="submission" date="2024-10" db="EMBL/GenBank/DDBJ databases">
        <title>The Natural Products Discovery Center: Release of the First 8490 Sequenced Strains for Exploring Actinobacteria Biosynthetic Diversity.</title>
        <authorList>
            <person name="Kalkreuter E."/>
            <person name="Kautsar S.A."/>
            <person name="Yang D."/>
            <person name="Bader C.D."/>
            <person name="Teijaro C.N."/>
            <person name="Fluegel L."/>
            <person name="Davis C.M."/>
            <person name="Simpson J.R."/>
            <person name="Lauterbach L."/>
            <person name="Steele A.D."/>
            <person name="Gui C."/>
            <person name="Meng S."/>
            <person name="Li G."/>
            <person name="Viehrig K."/>
            <person name="Ye F."/>
            <person name="Su P."/>
            <person name="Kiefer A.F."/>
            <person name="Nichols A."/>
            <person name="Cepeda A.J."/>
            <person name="Yan W."/>
            <person name="Fan B."/>
            <person name="Jiang Y."/>
            <person name="Adhikari A."/>
            <person name="Zheng C.-J."/>
            <person name="Schuster L."/>
            <person name="Cowan T.M."/>
            <person name="Smanski M.J."/>
            <person name="Chevrette M.G."/>
            <person name="De Carvalho L.P.S."/>
            <person name="Shen B."/>
        </authorList>
    </citation>
    <scope>NUCLEOTIDE SEQUENCE [LARGE SCALE GENOMIC DNA]</scope>
    <source>
        <strain evidence="3 4">NPDC053399</strain>
    </source>
</reference>
<feature type="domain" description="Ricin B lectin" evidence="2">
    <location>
        <begin position="31"/>
        <end position="158"/>
    </location>
</feature>
<dbReference type="SMART" id="SM00458">
    <property type="entry name" value="RICIN"/>
    <property type="match status" value="1"/>
</dbReference>
<dbReference type="RefSeq" id="WP_399651416.1">
    <property type="nucleotide sequence ID" value="NZ_JBITYG010000006.1"/>
</dbReference>
<dbReference type="CDD" id="cd00161">
    <property type="entry name" value="beta-trefoil_Ricin-like"/>
    <property type="match status" value="1"/>
</dbReference>
<evidence type="ECO:0000313" key="3">
    <source>
        <dbReference type="EMBL" id="MFI9103021.1"/>
    </source>
</evidence>
<proteinExistence type="predicted"/>
<dbReference type="EMBL" id="JBITYG010000006">
    <property type="protein sequence ID" value="MFI9103021.1"/>
    <property type="molecule type" value="Genomic_DNA"/>
</dbReference>
<keyword evidence="4" id="KW-1185">Reference proteome</keyword>
<gene>
    <name evidence="3" type="ORF">ACIGXA_21110</name>
</gene>
<protein>
    <submittedName>
        <fullName evidence="3">RICIN domain-containing protein</fullName>
    </submittedName>
</protein>
<dbReference type="PROSITE" id="PS50231">
    <property type="entry name" value="RICIN_B_LECTIN"/>
    <property type="match status" value="1"/>
</dbReference>
<dbReference type="InterPro" id="IPR035992">
    <property type="entry name" value="Ricin_B-like_lectins"/>
</dbReference>
<evidence type="ECO:0000259" key="2">
    <source>
        <dbReference type="SMART" id="SM00458"/>
    </source>
</evidence>
<dbReference type="Pfam" id="PF00652">
    <property type="entry name" value="Ricin_B_lectin"/>
    <property type="match status" value="1"/>
</dbReference>
<feature type="chain" id="PRO_5047424564" evidence="1">
    <location>
        <begin position="29"/>
        <end position="159"/>
    </location>
</feature>
<organism evidence="3 4">
    <name type="scientific">Streptomyces fildesensis</name>
    <dbReference type="NCBI Taxonomy" id="375757"/>
    <lineage>
        <taxon>Bacteria</taxon>
        <taxon>Bacillati</taxon>
        <taxon>Actinomycetota</taxon>
        <taxon>Actinomycetes</taxon>
        <taxon>Kitasatosporales</taxon>
        <taxon>Streptomycetaceae</taxon>
        <taxon>Streptomyces</taxon>
    </lineage>
</organism>
<evidence type="ECO:0000313" key="4">
    <source>
        <dbReference type="Proteomes" id="UP001614394"/>
    </source>
</evidence>
<dbReference type="SUPFAM" id="SSF50370">
    <property type="entry name" value="Ricin B-like lectins"/>
    <property type="match status" value="1"/>
</dbReference>
<name>A0ABW8CC78_9ACTN</name>
<dbReference type="InterPro" id="IPR000772">
    <property type="entry name" value="Ricin_B_lectin"/>
</dbReference>
<accession>A0ABW8CC78</accession>
<feature type="signal peptide" evidence="1">
    <location>
        <begin position="1"/>
        <end position="28"/>
    </location>
</feature>
<dbReference type="Proteomes" id="UP001614394">
    <property type="component" value="Unassembled WGS sequence"/>
</dbReference>
<dbReference type="PROSITE" id="PS51257">
    <property type="entry name" value="PROKAR_LIPOPROTEIN"/>
    <property type="match status" value="1"/>
</dbReference>
<evidence type="ECO:0000256" key="1">
    <source>
        <dbReference type="SAM" id="SignalP"/>
    </source>
</evidence>
<comment type="caution">
    <text evidence="3">The sequence shown here is derived from an EMBL/GenBank/DDBJ whole genome shotgun (WGS) entry which is preliminary data.</text>
</comment>